<accession>A0A8B6Z4E2</accession>
<evidence type="ECO:0000313" key="13">
    <source>
        <dbReference type="EnsemblMetazoa" id="XP_006565075"/>
    </source>
</evidence>
<keyword evidence="4 11" id="KW-0812">Transmembrane</keyword>
<keyword evidence="3" id="KW-0633">Potassium transport</keyword>
<dbReference type="GO" id="GO:0008076">
    <property type="term" value="C:voltage-gated potassium channel complex"/>
    <property type="evidence" value="ECO:0007669"/>
    <property type="project" value="InterPro"/>
</dbReference>
<dbReference type="InterPro" id="IPR028325">
    <property type="entry name" value="VG_K_chnl"/>
</dbReference>
<sequence length="368" mass="42052">MRKLDDGRWNDHVILNVGGVRHETYKSTLKKIPATRLSRLTEALVNYDPVLNEYFYDRHPGVFAQVLNYYRTGKLHYPTDVCGPLFEEELDFWGLDSNQVEPCCWSTYSRHRDTEATLAILDKLDVEGERLSEEQIARLFGFDEENGGKGTRLTRWQRLRAGVWALFDEPYSSFAAKCIACVSILFICLSVLCFCLKSHTKRSRDDDLHSHPLLFYVEHACNAWFTLEITLRCLENPHNDFDSIPRGLWWALVTMTTVGYGDMTPKTFPGMFIGGLCAIAGVLAIALPVPVIVSNFSMFYSHTQARSKLPKQKRRILPAEVPRRSRCLSYRDANDIQFQLASRSLRPRPPTIGLENVLNLQSPPSEEA</sequence>
<feature type="transmembrane region" description="Helical" evidence="11">
    <location>
        <begin position="272"/>
        <end position="293"/>
    </location>
</feature>
<dbReference type="Proteomes" id="UP000005203">
    <property type="component" value="Linkage group LG13"/>
</dbReference>
<keyword evidence="8" id="KW-0406">Ion transport</keyword>
<dbReference type="PANTHER" id="PTHR11537">
    <property type="entry name" value="VOLTAGE-GATED POTASSIUM CHANNEL"/>
    <property type="match status" value="1"/>
</dbReference>
<dbReference type="GO" id="GO:0051260">
    <property type="term" value="P:protein homooligomerization"/>
    <property type="evidence" value="ECO:0007669"/>
    <property type="project" value="InterPro"/>
</dbReference>
<dbReference type="OrthoDB" id="10025005at2759"/>
<dbReference type="GO" id="GO:0001508">
    <property type="term" value="P:action potential"/>
    <property type="evidence" value="ECO:0007669"/>
    <property type="project" value="TreeGrafter"/>
</dbReference>
<evidence type="ECO:0000256" key="9">
    <source>
        <dbReference type="ARBA" id="ARBA00023136"/>
    </source>
</evidence>
<dbReference type="InterPro" id="IPR005821">
    <property type="entry name" value="Ion_trans_dom"/>
</dbReference>
<evidence type="ECO:0000256" key="2">
    <source>
        <dbReference type="ARBA" id="ARBA00022448"/>
    </source>
</evidence>
<dbReference type="Pfam" id="PF02214">
    <property type="entry name" value="BTB_2"/>
    <property type="match status" value="1"/>
</dbReference>
<dbReference type="AlphaFoldDB" id="A0A7M7GS55"/>
<evidence type="ECO:0000256" key="4">
    <source>
        <dbReference type="ARBA" id="ARBA00022692"/>
    </source>
</evidence>
<organism evidence="13">
    <name type="scientific">Apis mellifera</name>
    <name type="common">Honeybee</name>
    <dbReference type="NCBI Taxonomy" id="7460"/>
    <lineage>
        <taxon>Eukaryota</taxon>
        <taxon>Metazoa</taxon>
        <taxon>Ecdysozoa</taxon>
        <taxon>Arthropoda</taxon>
        <taxon>Hexapoda</taxon>
        <taxon>Insecta</taxon>
        <taxon>Pterygota</taxon>
        <taxon>Neoptera</taxon>
        <taxon>Endopterygota</taxon>
        <taxon>Hymenoptera</taxon>
        <taxon>Apocrita</taxon>
        <taxon>Aculeata</taxon>
        <taxon>Apoidea</taxon>
        <taxon>Anthophila</taxon>
        <taxon>Apidae</taxon>
        <taxon>Apis</taxon>
    </lineage>
</organism>
<evidence type="ECO:0000256" key="5">
    <source>
        <dbReference type="ARBA" id="ARBA00022826"/>
    </source>
</evidence>
<dbReference type="SUPFAM" id="SSF81324">
    <property type="entry name" value="Voltage-gated potassium channels"/>
    <property type="match status" value="1"/>
</dbReference>
<dbReference type="InterPro" id="IPR000210">
    <property type="entry name" value="BTB/POZ_dom"/>
</dbReference>
<dbReference type="InterPro" id="IPR003131">
    <property type="entry name" value="T1-type_BTB"/>
</dbReference>
<dbReference type="GO" id="GO:0032809">
    <property type="term" value="C:neuronal cell body membrane"/>
    <property type="evidence" value="ECO:0007669"/>
    <property type="project" value="TreeGrafter"/>
</dbReference>
<accession>A0A7M7GS55</accession>
<evidence type="ECO:0000256" key="3">
    <source>
        <dbReference type="ARBA" id="ARBA00022538"/>
    </source>
</evidence>
<dbReference type="PRINTS" id="PR01498">
    <property type="entry name" value="SHAWCHANNEL"/>
</dbReference>
<keyword evidence="6" id="KW-0630">Potassium</keyword>
<keyword evidence="14" id="KW-1185">Reference proteome</keyword>
<dbReference type="Gene3D" id="3.30.710.10">
    <property type="entry name" value="Potassium Channel Kv1.1, Chain A"/>
    <property type="match status" value="1"/>
</dbReference>
<dbReference type="GO" id="GO:0032590">
    <property type="term" value="C:dendrite membrane"/>
    <property type="evidence" value="ECO:0007669"/>
    <property type="project" value="TreeGrafter"/>
</dbReference>
<gene>
    <name evidence="13" type="primary">551845</name>
    <name evidence="15" type="synonym">LOC551845</name>
</gene>
<evidence type="ECO:0000256" key="8">
    <source>
        <dbReference type="ARBA" id="ARBA00023065"/>
    </source>
</evidence>
<dbReference type="Gene3D" id="1.10.287.70">
    <property type="match status" value="1"/>
</dbReference>
<dbReference type="InterPro" id="IPR003974">
    <property type="entry name" value="K_chnl_volt-dep_Kv3"/>
</dbReference>
<evidence type="ECO:0000256" key="10">
    <source>
        <dbReference type="ARBA" id="ARBA00023303"/>
    </source>
</evidence>
<evidence type="ECO:0000313" key="15">
    <source>
        <dbReference type="RefSeq" id="XP_006565075.1"/>
    </source>
</evidence>
<dbReference type="PANTHER" id="PTHR11537:SF278">
    <property type="entry name" value="SHAW-LIKE, ISOFORM C"/>
    <property type="match status" value="1"/>
</dbReference>
<evidence type="ECO:0000256" key="7">
    <source>
        <dbReference type="ARBA" id="ARBA00022989"/>
    </source>
</evidence>
<feature type="domain" description="BTB" evidence="12">
    <location>
        <begin position="11"/>
        <end position="111"/>
    </location>
</feature>
<evidence type="ECO:0000259" key="12">
    <source>
        <dbReference type="SMART" id="SM00225"/>
    </source>
</evidence>
<dbReference type="InterPro" id="IPR011333">
    <property type="entry name" value="SKP1/BTB/POZ_sf"/>
</dbReference>
<dbReference type="SUPFAM" id="SSF54695">
    <property type="entry name" value="POZ domain"/>
    <property type="match status" value="1"/>
</dbReference>
<protein>
    <submittedName>
        <fullName evidence="15">Potassium voltage-gated channel protein Shaw isoform X3</fullName>
    </submittedName>
</protein>
<evidence type="ECO:0000256" key="1">
    <source>
        <dbReference type="ARBA" id="ARBA00004141"/>
    </source>
</evidence>
<dbReference type="FunFam" id="3.30.710.10:FF:000020">
    <property type="entry name" value="Potassium voltage-gated channel protein Shaw"/>
    <property type="match status" value="1"/>
</dbReference>
<keyword evidence="7 11" id="KW-1133">Transmembrane helix</keyword>
<dbReference type="GO" id="GO:0005251">
    <property type="term" value="F:delayed rectifier potassium channel activity"/>
    <property type="evidence" value="ECO:0007669"/>
    <property type="project" value="TreeGrafter"/>
</dbReference>
<reference evidence="15" key="2">
    <citation type="submission" date="2025-04" db="UniProtKB">
        <authorList>
            <consortium name="RefSeq"/>
        </authorList>
    </citation>
    <scope>IDENTIFICATION</scope>
    <source>
        <strain evidence="15">DH4</strain>
        <tissue evidence="15">Whole body</tissue>
    </source>
</reference>
<dbReference type="PRINTS" id="PR00169">
    <property type="entry name" value="KCHANNEL"/>
</dbReference>
<comment type="subcellular location">
    <subcellularLocation>
        <location evidence="1">Membrane</location>
        <topology evidence="1">Multi-pass membrane protein</topology>
    </subcellularLocation>
</comment>
<dbReference type="Pfam" id="PF00520">
    <property type="entry name" value="Ion_trans"/>
    <property type="match status" value="1"/>
</dbReference>
<keyword evidence="9 11" id="KW-0472">Membrane</keyword>
<evidence type="ECO:0000256" key="11">
    <source>
        <dbReference type="SAM" id="Phobius"/>
    </source>
</evidence>
<dbReference type="GO" id="GO:0042734">
    <property type="term" value="C:presynaptic membrane"/>
    <property type="evidence" value="ECO:0007669"/>
    <property type="project" value="TreeGrafter"/>
</dbReference>
<name>A0A7M7GS55_APIME</name>
<dbReference type="RefSeq" id="XP_006565075.1">
    <property type="nucleotide sequence ID" value="XM_006565012.3"/>
</dbReference>
<dbReference type="GO" id="GO:0043679">
    <property type="term" value="C:axon terminus"/>
    <property type="evidence" value="ECO:0007669"/>
    <property type="project" value="TreeGrafter"/>
</dbReference>
<keyword evidence="10" id="KW-0407">Ion channel</keyword>
<dbReference type="GO" id="GO:0045211">
    <property type="term" value="C:postsynaptic membrane"/>
    <property type="evidence" value="ECO:0007669"/>
    <property type="project" value="TreeGrafter"/>
</dbReference>
<evidence type="ECO:0000313" key="14">
    <source>
        <dbReference type="Proteomes" id="UP000005203"/>
    </source>
</evidence>
<keyword evidence="2" id="KW-0813">Transport</keyword>
<evidence type="ECO:0000256" key="6">
    <source>
        <dbReference type="ARBA" id="ARBA00022958"/>
    </source>
</evidence>
<dbReference type="SMART" id="SM00225">
    <property type="entry name" value="BTB"/>
    <property type="match status" value="1"/>
</dbReference>
<reference evidence="13" key="1">
    <citation type="submission" date="2021-01" db="UniProtKB">
        <authorList>
            <consortium name="EnsemblMetazoa"/>
        </authorList>
    </citation>
    <scope>IDENTIFICATION</scope>
    <source>
        <strain evidence="13">DH4</strain>
    </source>
</reference>
<feature type="transmembrane region" description="Helical" evidence="11">
    <location>
        <begin position="174"/>
        <end position="196"/>
    </location>
</feature>
<dbReference type="GeneID" id="551845"/>
<keyword evidence="5" id="KW-0631">Potassium channel</keyword>
<dbReference type="EnsemblMetazoa" id="XM_006565012">
    <property type="protein sequence ID" value="XP_006565075"/>
    <property type="gene ID" value="LOC551845"/>
</dbReference>
<proteinExistence type="predicted"/>